<gene>
    <name evidence="3" type="ORF">GA0070563_105404</name>
</gene>
<dbReference type="InterPro" id="IPR010982">
    <property type="entry name" value="Lambda_DNA-bd_dom_sf"/>
</dbReference>
<dbReference type="SUPFAM" id="SSF47413">
    <property type="entry name" value="lambda repressor-like DNA-binding domains"/>
    <property type="match status" value="1"/>
</dbReference>
<dbReference type="Gene3D" id="1.25.40.10">
    <property type="entry name" value="Tetratricopeptide repeat domain"/>
    <property type="match status" value="1"/>
</dbReference>
<dbReference type="CDD" id="cd00093">
    <property type="entry name" value="HTH_XRE"/>
    <property type="match status" value="1"/>
</dbReference>
<organism evidence="3 4">
    <name type="scientific">Micromonospora carbonacea</name>
    <dbReference type="NCBI Taxonomy" id="47853"/>
    <lineage>
        <taxon>Bacteria</taxon>
        <taxon>Bacillati</taxon>
        <taxon>Actinomycetota</taxon>
        <taxon>Actinomycetes</taxon>
        <taxon>Micromonosporales</taxon>
        <taxon>Micromonosporaceae</taxon>
        <taxon>Micromonospora</taxon>
    </lineage>
</organism>
<name>A0A1C4Y7S2_9ACTN</name>
<keyword evidence="4" id="KW-1185">Reference proteome</keyword>
<evidence type="ECO:0000313" key="4">
    <source>
        <dbReference type="Proteomes" id="UP000183585"/>
    </source>
</evidence>
<dbReference type="EMBL" id="FMCT01000005">
    <property type="protein sequence ID" value="SCF16381.1"/>
    <property type="molecule type" value="Genomic_DNA"/>
</dbReference>
<dbReference type="InterPro" id="IPR001387">
    <property type="entry name" value="Cro/C1-type_HTH"/>
</dbReference>
<dbReference type="Proteomes" id="UP000183585">
    <property type="component" value="Unassembled WGS sequence"/>
</dbReference>
<protein>
    <recommendedName>
        <fullName evidence="2">HTH cro/C1-type domain-containing protein</fullName>
    </recommendedName>
</protein>
<accession>A0A1C4Y7S2</accession>
<evidence type="ECO:0000313" key="3">
    <source>
        <dbReference type="EMBL" id="SCF16381.1"/>
    </source>
</evidence>
<sequence>MARSPGRDANCPRCGGRLARDNTSGRCGPCQATERNRVASPPALPNSFWDHGPIRQALAKRHVGRAIRAYRCHPYHGRHPLPQEIVARWLGLSQAQLSRIENGPAVVHLDRLAHWAQLLQIPARLLWFALPADHEGGKTISFAGVGKPSLRSTRNNREINPNADLAGTRDHQRQGARDEHLNFVRSLRLADRRVGGGHLYATVTTYLAGRVAEPVPVGASTPGKAALAAAASLNEMAGWMAHDSGAAGPARRHLGEALTLAEKSHDHHLVAQIHAGLSHLANHCGDARGALFHARNGLEHLRQAPSHGRLQARLLAMQARGLAIGGQPVDATRALADAEASLHKPITGASEWLSPFDVTSFAIEAARCLLRVGDLAESQRRLQAALAVSPADRVRSRALAQLMLVTVLLGKGQIDEACVATHAVLDEIAGLGSGIIIDQLQHASILFGSHAKACAEVPPLLDRLRDTIHERSWIGTVGELRSGAIGDEQLG</sequence>
<dbReference type="SUPFAM" id="SSF48452">
    <property type="entry name" value="TPR-like"/>
    <property type="match status" value="1"/>
</dbReference>
<reference evidence="4" key="1">
    <citation type="submission" date="2016-06" db="EMBL/GenBank/DDBJ databases">
        <authorList>
            <person name="Varghese N."/>
            <person name="Submissions Spin"/>
        </authorList>
    </citation>
    <scope>NUCLEOTIDE SEQUENCE [LARGE SCALE GENOMIC DNA]</scope>
    <source>
        <strain evidence="4">DSM 43168</strain>
    </source>
</reference>
<dbReference type="GO" id="GO:0003677">
    <property type="term" value="F:DNA binding"/>
    <property type="evidence" value="ECO:0007669"/>
    <property type="project" value="InterPro"/>
</dbReference>
<feature type="domain" description="HTH cro/C1-type" evidence="2">
    <location>
        <begin position="90"/>
        <end position="126"/>
    </location>
</feature>
<dbReference type="InterPro" id="IPR011990">
    <property type="entry name" value="TPR-like_helical_dom_sf"/>
</dbReference>
<dbReference type="AlphaFoldDB" id="A0A1C4Y7S2"/>
<proteinExistence type="predicted"/>
<dbReference type="Gene3D" id="1.10.260.40">
    <property type="entry name" value="lambda repressor-like DNA-binding domains"/>
    <property type="match status" value="1"/>
</dbReference>
<feature type="compositionally biased region" description="Basic and acidic residues" evidence="1">
    <location>
        <begin position="167"/>
        <end position="177"/>
    </location>
</feature>
<evidence type="ECO:0000259" key="2">
    <source>
        <dbReference type="PROSITE" id="PS50943"/>
    </source>
</evidence>
<feature type="region of interest" description="Disordered" evidence="1">
    <location>
        <begin position="151"/>
        <end position="177"/>
    </location>
</feature>
<evidence type="ECO:0000256" key="1">
    <source>
        <dbReference type="SAM" id="MobiDB-lite"/>
    </source>
</evidence>
<dbReference type="PROSITE" id="PS50943">
    <property type="entry name" value="HTH_CROC1"/>
    <property type="match status" value="1"/>
</dbReference>